<dbReference type="EMBL" id="JABDTM020023984">
    <property type="protein sequence ID" value="KAH0814737.1"/>
    <property type="molecule type" value="Genomic_DNA"/>
</dbReference>
<evidence type="ECO:0000259" key="4">
    <source>
        <dbReference type="PROSITE" id="PS50157"/>
    </source>
</evidence>
<dbReference type="Pfam" id="PF00096">
    <property type="entry name" value="zf-C2H2"/>
    <property type="match status" value="2"/>
</dbReference>
<comment type="caution">
    <text evidence="5">The sequence shown here is derived from an EMBL/GenBank/DDBJ whole genome shotgun (WGS) entry which is preliminary data.</text>
</comment>
<dbReference type="GO" id="GO:0006355">
    <property type="term" value="P:regulation of DNA-templated transcription"/>
    <property type="evidence" value="ECO:0007669"/>
    <property type="project" value="TreeGrafter"/>
</dbReference>
<dbReference type="SMART" id="SM00355">
    <property type="entry name" value="ZnF_C2H2"/>
    <property type="match status" value="2"/>
</dbReference>
<evidence type="ECO:0000313" key="5">
    <source>
        <dbReference type="EMBL" id="KAH0814737.1"/>
    </source>
</evidence>
<dbReference type="InterPro" id="IPR036236">
    <property type="entry name" value="Znf_C2H2_sf"/>
</dbReference>
<organism evidence="5 6">
    <name type="scientific">Tenebrio molitor</name>
    <name type="common">Yellow mealworm beetle</name>
    <dbReference type="NCBI Taxonomy" id="7067"/>
    <lineage>
        <taxon>Eukaryota</taxon>
        <taxon>Metazoa</taxon>
        <taxon>Ecdysozoa</taxon>
        <taxon>Arthropoda</taxon>
        <taxon>Hexapoda</taxon>
        <taxon>Insecta</taxon>
        <taxon>Pterygota</taxon>
        <taxon>Neoptera</taxon>
        <taxon>Endopterygota</taxon>
        <taxon>Coleoptera</taxon>
        <taxon>Polyphaga</taxon>
        <taxon>Cucujiformia</taxon>
        <taxon>Tenebrionidae</taxon>
        <taxon>Tenebrio</taxon>
    </lineage>
</organism>
<dbReference type="InterPro" id="IPR052296">
    <property type="entry name" value="TR-Histone_Methyltrans"/>
</dbReference>
<reference evidence="5" key="1">
    <citation type="journal article" date="2020" name="J Insects Food Feed">
        <title>The yellow mealworm (Tenebrio molitor) genome: a resource for the emerging insects as food and feed industry.</title>
        <authorList>
            <person name="Eriksson T."/>
            <person name="Andere A."/>
            <person name="Kelstrup H."/>
            <person name="Emery V."/>
            <person name="Picard C."/>
        </authorList>
    </citation>
    <scope>NUCLEOTIDE SEQUENCE</scope>
    <source>
        <strain evidence="5">Stoneville</strain>
        <tissue evidence="5">Whole head</tissue>
    </source>
</reference>
<gene>
    <name evidence="5" type="ORF">GEV33_008055</name>
</gene>
<feature type="domain" description="C2H2-type" evidence="4">
    <location>
        <begin position="309"/>
        <end position="336"/>
    </location>
</feature>
<evidence type="ECO:0000256" key="2">
    <source>
        <dbReference type="ARBA" id="ARBA00023242"/>
    </source>
</evidence>
<keyword evidence="3" id="KW-0479">Metal-binding</keyword>
<dbReference type="Proteomes" id="UP000719412">
    <property type="component" value="Unassembled WGS sequence"/>
</dbReference>
<name>A0A8J6HI27_TENMO</name>
<dbReference type="SUPFAM" id="SSF57667">
    <property type="entry name" value="beta-beta-alpha zinc fingers"/>
    <property type="match status" value="1"/>
</dbReference>
<keyword evidence="6" id="KW-1185">Reference proteome</keyword>
<keyword evidence="3" id="KW-0862">Zinc</keyword>
<dbReference type="Gene3D" id="3.30.160.60">
    <property type="entry name" value="Classic Zinc Finger"/>
    <property type="match status" value="1"/>
</dbReference>
<comment type="subcellular location">
    <subcellularLocation>
        <location evidence="1">Nucleus</location>
    </subcellularLocation>
</comment>
<protein>
    <recommendedName>
        <fullName evidence="4">C2H2-type domain-containing protein</fullName>
    </recommendedName>
</protein>
<reference evidence="5" key="2">
    <citation type="submission" date="2021-08" db="EMBL/GenBank/DDBJ databases">
        <authorList>
            <person name="Eriksson T."/>
        </authorList>
    </citation>
    <scope>NUCLEOTIDE SEQUENCE</scope>
    <source>
        <strain evidence="5">Stoneville</strain>
        <tissue evidence="5">Whole head</tissue>
    </source>
</reference>
<evidence type="ECO:0000256" key="1">
    <source>
        <dbReference type="ARBA" id="ARBA00004123"/>
    </source>
</evidence>
<sequence>MTMDINTNCDEQTDITPIKVVKRPFDVAFLMLPDDKLKQKQSRIIKGNFEKLEVSYNNNDSVEEDEEIEVGTNQEFVRTHQKYFTQKQQIFDDPNLIKAKNLDELRSKVDIPTSSEQKSAFTKVNLASKDLRLSPNLSISPDLSYQNSLSPSPPIINRNYQNVPANMLSPSQLFKTQQINAYQNSFLPDNFNPSSNLDNPFLIKNPNDLIQPNFPKMRPMYRPELPYNYQQFPNQEMLKIGTPEMRNPAAAILTSLLPPSLAALSLPAQNVCAKCNISFRMTSDLVYHMRSHHKNDSMDMHKRRREEKLKCPVCSESFRERHHLTRHMTAHQDKDEDEGNVKKKYRKAVHVKSIVCAPHLHRGGGGRRHGESLKQSSNEQHISGSGWRGSATIVCDVTESTKAKQTYYGDYLVQRCSFAPAQGEVNETRLINSKVAKDEWPMTSLRLYEMMTYALGNMAGLDAKSSSRAEMRSESICEIKFVIHCSGMLRYVENILKQKASTLFALLIYVRREQNQNRQANADKLCK</sequence>
<dbReference type="PROSITE" id="PS50157">
    <property type="entry name" value="ZINC_FINGER_C2H2_2"/>
    <property type="match status" value="2"/>
</dbReference>
<evidence type="ECO:0000313" key="6">
    <source>
        <dbReference type="Proteomes" id="UP000719412"/>
    </source>
</evidence>
<dbReference type="GO" id="GO:0008270">
    <property type="term" value="F:zinc ion binding"/>
    <property type="evidence" value="ECO:0007669"/>
    <property type="project" value="UniProtKB-KW"/>
</dbReference>
<keyword evidence="3" id="KW-0863">Zinc-finger</keyword>
<dbReference type="GO" id="GO:0005634">
    <property type="term" value="C:nucleus"/>
    <property type="evidence" value="ECO:0007669"/>
    <property type="project" value="UniProtKB-SubCell"/>
</dbReference>
<proteinExistence type="predicted"/>
<dbReference type="PANTHER" id="PTHR16516">
    <property type="entry name" value="AGAP007109-PA"/>
    <property type="match status" value="1"/>
</dbReference>
<dbReference type="PROSITE" id="PS00028">
    <property type="entry name" value="ZINC_FINGER_C2H2_1"/>
    <property type="match status" value="2"/>
</dbReference>
<keyword evidence="2" id="KW-0539">Nucleus</keyword>
<feature type="domain" description="C2H2-type" evidence="4">
    <location>
        <begin position="270"/>
        <end position="297"/>
    </location>
</feature>
<dbReference type="PANTHER" id="PTHR16516:SF4">
    <property type="entry name" value="C2H2-TYPE DOMAIN-CONTAINING PROTEIN"/>
    <property type="match status" value="1"/>
</dbReference>
<evidence type="ECO:0000256" key="3">
    <source>
        <dbReference type="PROSITE-ProRule" id="PRU00042"/>
    </source>
</evidence>
<dbReference type="AlphaFoldDB" id="A0A8J6HI27"/>
<accession>A0A8J6HI27</accession>
<dbReference type="InterPro" id="IPR013087">
    <property type="entry name" value="Znf_C2H2_type"/>
</dbReference>